<dbReference type="EMBL" id="VDCQ01000014">
    <property type="protein sequence ID" value="TNJ66014.1"/>
    <property type="molecule type" value="Genomic_DNA"/>
</dbReference>
<dbReference type="AlphaFoldDB" id="A0A5C4TAB3"/>
<accession>A0A5C4TAB3</accession>
<name>A0A5C4TAB3_9BACL</name>
<evidence type="ECO:0000313" key="2">
    <source>
        <dbReference type="Proteomes" id="UP000307943"/>
    </source>
</evidence>
<dbReference type="RefSeq" id="WP_139602555.1">
    <property type="nucleotide sequence ID" value="NZ_VDCQ01000014.1"/>
</dbReference>
<evidence type="ECO:0000313" key="1">
    <source>
        <dbReference type="EMBL" id="TNJ66014.1"/>
    </source>
</evidence>
<gene>
    <name evidence="1" type="ORF">FE784_12630</name>
</gene>
<organism evidence="1 2">
    <name type="scientific">Paenibacillus hemerocallicola</name>
    <dbReference type="NCBI Taxonomy" id="1172614"/>
    <lineage>
        <taxon>Bacteria</taxon>
        <taxon>Bacillati</taxon>
        <taxon>Bacillota</taxon>
        <taxon>Bacilli</taxon>
        <taxon>Bacillales</taxon>
        <taxon>Paenibacillaceae</taxon>
        <taxon>Paenibacillus</taxon>
    </lineage>
</organism>
<comment type="caution">
    <text evidence="1">The sequence shown here is derived from an EMBL/GenBank/DDBJ whole genome shotgun (WGS) entry which is preliminary data.</text>
</comment>
<dbReference type="Proteomes" id="UP000307943">
    <property type="component" value="Unassembled WGS sequence"/>
</dbReference>
<reference evidence="1 2" key="1">
    <citation type="submission" date="2019-05" db="EMBL/GenBank/DDBJ databases">
        <title>We sequenced the genome of Paenibacillus hemerocallicola KCTC 33185 for further insight into its adaptation and study the phylogeny of Paenibacillus.</title>
        <authorList>
            <person name="Narsing Rao M.P."/>
        </authorList>
    </citation>
    <scope>NUCLEOTIDE SEQUENCE [LARGE SCALE GENOMIC DNA]</scope>
    <source>
        <strain evidence="1 2">KCTC 33185</strain>
    </source>
</reference>
<keyword evidence="2" id="KW-1185">Reference proteome</keyword>
<proteinExistence type="predicted"/>
<protein>
    <submittedName>
        <fullName evidence="1">Uncharacterized protein</fullName>
    </submittedName>
</protein>
<sequence length="108" mass="12610">MKINLMLFITSVKERKEKNIQEVMMKTFESNIRPVTGDILDDPGFHPQFHNGYEVVKVTINYAADECWVSLTPLAIEMEEIPLETYIKKLEAHGWRIVSKEELQNTQK</sequence>
<dbReference type="OrthoDB" id="2454189at2"/>